<dbReference type="PROSITE" id="PS50222">
    <property type="entry name" value="EF_HAND_2"/>
    <property type="match status" value="1"/>
</dbReference>
<proteinExistence type="predicted"/>
<dbReference type="InterPro" id="IPR018649">
    <property type="entry name" value="SHOCT"/>
</dbReference>
<dbReference type="InterPro" id="IPR002048">
    <property type="entry name" value="EF_hand_dom"/>
</dbReference>
<evidence type="ECO:0000313" key="3">
    <source>
        <dbReference type="Proteomes" id="UP001595604"/>
    </source>
</evidence>
<keyword evidence="3" id="KW-1185">Reference proteome</keyword>
<comment type="caution">
    <text evidence="2">The sequence shown here is derived from an EMBL/GenBank/DDBJ whole genome shotgun (WGS) entry which is preliminary data.</text>
</comment>
<dbReference type="Pfam" id="PF09851">
    <property type="entry name" value="SHOCT"/>
    <property type="match status" value="1"/>
</dbReference>
<evidence type="ECO:0000259" key="1">
    <source>
        <dbReference type="PROSITE" id="PS50222"/>
    </source>
</evidence>
<feature type="domain" description="EF-hand" evidence="1">
    <location>
        <begin position="222"/>
        <end position="257"/>
    </location>
</feature>
<reference evidence="3" key="1">
    <citation type="journal article" date="2019" name="Int. J. Syst. Evol. Microbiol.">
        <title>The Global Catalogue of Microorganisms (GCM) 10K type strain sequencing project: providing services to taxonomists for standard genome sequencing and annotation.</title>
        <authorList>
            <consortium name="The Broad Institute Genomics Platform"/>
            <consortium name="The Broad Institute Genome Sequencing Center for Infectious Disease"/>
            <person name="Wu L."/>
            <person name="Ma J."/>
        </authorList>
    </citation>
    <scope>NUCLEOTIDE SEQUENCE [LARGE SCALE GENOMIC DNA]</scope>
    <source>
        <strain evidence="3">KCTC 42984</strain>
    </source>
</reference>
<dbReference type="EMBL" id="JBHRTQ010000004">
    <property type="protein sequence ID" value="MFC3173470.1"/>
    <property type="molecule type" value="Genomic_DNA"/>
</dbReference>
<dbReference type="Proteomes" id="UP001595604">
    <property type="component" value="Unassembled WGS sequence"/>
</dbReference>
<evidence type="ECO:0000313" key="2">
    <source>
        <dbReference type="EMBL" id="MFC3173470.1"/>
    </source>
</evidence>
<gene>
    <name evidence="2" type="ORF">ACFOD9_04315</name>
</gene>
<sequence>MASITGAVAKLMGPIAGPEQAGIRVAVAAAILVAGAGSAGADELSSQTEGKLLAACIKQAAADNPGPDFTKKYAAVEECQKAHPYTYDKASSAVPPFTEPDQNAMRSAAERYVRSMLVDPDSAKFEWPYGFVNSSWKRLFGKPIVGYITCGKLNSKNRMGGYAGQSWFVVVMDGQSVSFADIGSSSGTGFDLVGGACEKSVTRFPPPTYSDVAHVEGDTGDATKSIVDQLVKLDDLRKDGVITEEEFSRMKATLMGR</sequence>
<accession>A0ABV7IPF8</accession>
<protein>
    <submittedName>
        <fullName evidence="2">SHOCT domain-containing protein</fullName>
    </submittedName>
</protein>
<dbReference type="RefSeq" id="WP_379508855.1">
    <property type="nucleotide sequence ID" value="NZ_JBHRTQ010000004.1"/>
</dbReference>
<name>A0ABV7IPF8_9SPHN</name>
<organism evidence="2 3">
    <name type="scientific">Novosphingobium bradum</name>
    <dbReference type="NCBI Taxonomy" id="1737444"/>
    <lineage>
        <taxon>Bacteria</taxon>
        <taxon>Pseudomonadati</taxon>
        <taxon>Pseudomonadota</taxon>
        <taxon>Alphaproteobacteria</taxon>
        <taxon>Sphingomonadales</taxon>
        <taxon>Sphingomonadaceae</taxon>
        <taxon>Novosphingobium</taxon>
    </lineage>
</organism>